<protein>
    <submittedName>
        <fullName evidence="1">Uncharacterized protein</fullName>
    </submittedName>
</protein>
<reference evidence="1" key="1">
    <citation type="submission" date="2017-07" db="EMBL/GenBank/DDBJ databases">
        <title>Taro Niue Genome Assembly and Annotation.</title>
        <authorList>
            <person name="Atibalentja N."/>
            <person name="Keating K."/>
            <person name="Fields C.J."/>
        </authorList>
    </citation>
    <scope>NUCLEOTIDE SEQUENCE</scope>
    <source>
        <strain evidence="1">Niue_2</strain>
        <tissue evidence="1">Leaf</tissue>
    </source>
</reference>
<evidence type="ECO:0000313" key="1">
    <source>
        <dbReference type="EMBL" id="MQM23481.1"/>
    </source>
</evidence>
<feature type="non-terminal residue" evidence="1">
    <location>
        <position position="157"/>
    </location>
</feature>
<keyword evidence="2" id="KW-1185">Reference proteome</keyword>
<organism evidence="1 2">
    <name type="scientific">Colocasia esculenta</name>
    <name type="common">Wild taro</name>
    <name type="synonym">Arum esculentum</name>
    <dbReference type="NCBI Taxonomy" id="4460"/>
    <lineage>
        <taxon>Eukaryota</taxon>
        <taxon>Viridiplantae</taxon>
        <taxon>Streptophyta</taxon>
        <taxon>Embryophyta</taxon>
        <taxon>Tracheophyta</taxon>
        <taxon>Spermatophyta</taxon>
        <taxon>Magnoliopsida</taxon>
        <taxon>Liliopsida</taxon>
        <taxon>Araceae</taxon>
        <taxon>Aroideae</taxon>
        <taxon>Colocasieae</taxon>
        <taxon>Colocasia</taxon>
    </lineage>
</organism>
<dbReference type="EMBL" id="NMUH01016498">
    <property type="protein sequence ID" value="MQM23481.1"/>
    <property type="molecule type" value="Genomic_DNA"/>
</dbReference>
<dbReference type="AlphaFoldDB" id="A0A843XWT6"/>
<comment type="caution">
    <text evidence="1">The sequence shown here is derived from an EMBL/GenBank/DDBJ whole genome shotgun (WGS) entry which is preliminary data.</text>
</comment>
<accession>A0A843XWT6</accession>
<sequence length="157" mass="17219">CSYLICFLEALQLLLQRSNSNSLNRIDENLSSKGTRRAEEGDKLFSLPKGTFLEAWRVRWGLLMMDGQLGAFYTQKIPKIPFSVSTCPGGGVDTLSQILKQAVLGTDPVSTCFGIVSTCCPGSENSCTGSRIQCRPALVFRRPAIPNSENYYSGNKL</sequence>
<evidence type="ECO:0000313" key="2">
    <source>
        <dbReference type="Proteomes" id="UP000652761"/>
    </source>
</evidence>
<proteinExistence type="predicted"/>
<name>A0A843XWT6_COLES</name>
<dbReference type="Proteomes" id="UP000652761">
    <property type="component" value="Unassembled WGS sequence"/>
</dbReference>
<gene>
    <name evidence="1" type="ORF">Taro_056545</name>
</gene>